<keyword evidence="3" id="KW-1185">Reference proteome</keyword>
<gene>
    <name evidence="2" type="ORF">ABCQ75_15095</name>
</gene>
<feature type="region of interest" description="Disordered" evidence="1">
    <location>
        <begin position="1"/>
        <end position="46"/>
    </location>
</feature>
<name>A0ABU9X314_9MICC</name>
<dbReference type="RefSeq" id="WP_345886441.1">
    <property type="nucleotide sequence ID" value="NZ_JBDFRB010000019.1"/>
</dbReference>
<evidence type="ECO:0000256" key="1">
    <source>
        <dbReference type="SAM" id="MobiDB-lite"/>
    </source>
</evidence>
<reference evidence="2 3" key="1">
    <citation type="submission" date="2024-05" db="EMBL/GenBank/DDBJ databases">
        <title>Sinomonas sp. nov., isolated from a waste landfill.</title>
        <authorList>
            <person name="Zhao Y."/>
        </authorList>
    </citation>
    <scope>NUCLEOTIDE SEQUENCE [LARGE SCALE GENOMIC DNA]</scope>
    <source>
        <strain evidence="2 3">CCTCC AB2014300</strain>
    </source>
</reference>
<comment type="caution">
    <text evidence="2">The sequence shown here is derived from an EMBL/GenBank/DDBJ whole genome shotgun (WGS) entry which is preliminary data.</text>
</comment>
<proteinExistence type="predicted"/>
<dbReference type="Proteomes" id="UP001422074">
    <property type="component" value="Unassembled WGS sequence"/>
</dbReference>
<dbReference type="EMBL" id="JBDFRB010000019">
    <property type="protein sequence ID" value="MEN2745854.1"/>
    <property type="molecule type" value="Genomic_DNA"/>
</dbReference>
<evidence type="ECO:0000313" key="3">
    <source>
        <dbReference type="Proteomes" id="UP001422074"/>
    </source>
</evidence>
<protein>
    <submittedName>
        <fullName evidence="2">Uncharacterized protein</fullName>
    </submittedName>
</protein>
<accession>A0ABU9X314</accession>
<sequence>MSQDTENVPADEEAPRRRTPDVASLPDGSGNDRDADEGDDERFDAG</sequence>
<feature type="compositionally biased region" description="Acidic residues" evidence="1">
    <location>
        <begin position="34"/>
        <end position="46"/>
    </location>
</feature>
<organism evidence="2 3">
    <name type="scientific">Sinomonas halotolerans</name>
    <dbReference type="NCBI Taxonomy" id="1644133"/>
    <lineage>
        <taxon>Bacteria</taxon>
        <taxon>Bacillati</taxon>
        <taxon>Actinomycetota</taxon>
        <taxon>Actinomycetes</taxon>
        <taxon>Micrococcales</taxon>
        <taxon>Micrococcaceae</taxon>
        <taxon>Sinomonas</taxon>
    </lineage>
</organism>
<evidence type="ECO:0000313" key="2">
    <source>
        <dbReference type="EMBL" id="MEN2745854.1"/>
    </source>
</evidence>